<evidence type="ECO:0000313" key="4">
    <source>
        <dbReference type="Proteomes" id="UP000306102"/>
    </source>
</evidence>
<organism evidence="3 4">
    <name type="scientific">Camellia sinensis var. sinensis</name>
    <name type="common">China tea</name>
    <dbReference type="NCBI Taxonomy" id="542762"/>
    <lineage>
        <taxon>Eukaryota</taxon>
        <taxon>Viridiplantae</taxon>
        <taxon>Streptophyta</taxon>
        <taxon>Embryophyta</taxon>
        <taxon>Tracheophyta</taxon>
        <taxon>Spermatophyta</taxon>
        <taxon>Magnoliopsida</taxon>
        <taxon>eudicotyledons</taxon>
        <taxon>Gunneridae</taxon>
        <taxon>Pentapetalae</taxon>
        <taxon>asterids</taxon>
        <taxon>Ericales</taxon>
        <taxon>Theaceae</taxon>
        <taxon>Camellia</taxon>
    </lineage>
</organism>
<dbReference type="InterPro" id="IPR036236">
    <property type="entry name" value="Znf_C2H2_sf"/>
</dbReference>
<dbReference type="InterPro" id="IPR003604">
    <property type="entry name" value="Matrin/U1-like-C_Znf_C2H2"/>
</dbReference>
<dbReference type="PROSITE" id="PS00028">
    <property type="entry name" value="ZINC_FINGER_C2H2_1"/>
    <property type="match status" value="1"/>
</dbReference>
<evidence type="ECO:0000259" key="2">
    <source>
        <dbReference type="PROSITE" id="PS00028"/>
    </source>
</evidence>
<keyword evidence="4" id="KW-1185">Reference proteome</keyword>
<feature type="domain" description="C2H2-type" evidence="2">
    <location>
        <begin position="253"/>
        <end position="275"/>
    </location>
</feature>
<name>A0A4S4DPG0_CAMSN</name>
<accession>A0A4S4DPG0</accession>
<evidence type="ECO:0000256" key="1">
    <source>
        <dbReference type="SAM" id="MobiDB-lite"/>
    </source>
</evidence>
<feature type="compositionally biased region" description="Low complexity" evidence="1">
    <location>
        <begin position="287"/>
        <end position="303"/>
    </location>
</feature>
<dbReference type="PANTHER" id="PTHR47487">
    <property type="entry name" value="OS06G0651300 PROTEIN-RELATED"/>
    <property type="match status" value="1"/>
</dbReference>
<comment type="caution">
    <text evidence="3">The sequence shown here is derived from an EMBL/GenBank/DDBJ whole genome shotgun (WGS) entry which is preliminary data.</text>
</comment>
<gene>
    <name evidence="3" type="ORF">TEA_012165</name>
</gene>
<evidence type="ECO:0000313" key="3">
    <source>
        <dbReference type="EMBL" id="THG04943.1"/>
    </source>
</evidence>
<dbReference type="EMBL" id="SDRB02010689">
    <property type="protein sequence ID" value="THG04943.1"/>
    <property type="molecule type" value="Genomic_DNA"/>
</dbReference>
<dbReference type="PANTHER" id="PTHR47487:SF8">
    <property type="entry name" value="OS08G0270900 PROTEIN"/>
    <property type="match status" value="1"/>
</dbReference>
<dbReference type="InterPro" id="IPR013087">
    <property type="entry name" value="Znf_C2H2_type"/>
</dbReference>
<dbReference type="Pfam" id="PF12874">
    <property type="entry name" value="zf-met"/>
    <property type="match status" value="2"/>
</dbReference>
<reference evidence="3 4" key="1">
    <citation type="journal article" date="2018" name="Proc. Natl. Acad. Sci. U.S.A.">
        <title>Draft genome sequence of Camellia sinensis var. sinensis provides insights into the evolution of the tea genome and tea quality.</title>
        <authorList>
            <person name="Wei C."/>
            <person name="Yang H."/>
            <person name="Wang S."/>
            <person name="Zhao J."/>
            <person name="Liu C."/>
            <person name="Gao L."/>
            <person name="Xia E."/>
            <person name="Lu Y."/>
            <person name="Tai Y."/>
            <person name="She G."/>
            <person name="Sun J."/>
            <person name="Cao H."/>
            <person name="Tong W."/>
            <person name="Gao Q."/>
            <person name="Li Y."/>
            <person name="Deng W."/>
            <person name="Jiang X."/>
            <person name="Wang W."/>
            <person name="Chen Q."/>
            <person name="Zhang S."/>
            <person name="Li H."/>
            <person name="Wu J."/>
            <person name="Wang P."/>
            <person name="Li P."/>
            <person name="Shi C."/>
            <person name="Zheng F."/>
            <person name="Jian J."/>
            <person name="Huang B."/>
            <person name="Shan D."/>
            <person name="Shi M."/>
            <person name="Fang C."/>
            <person name="Yue Y."/>
            <person name="Li F."/>
            <person name="Li D."/>
            <person name="Wei S."/>
            <person name="Han B."/>
            <person name="Jiang C."/>
            <person name="Yin Y."/>
            <person name="Xia T."/>
            <person name="Zhang Z."/>
            <person name="Bennetzen J.L."/>
            <person name="Zhao S."/>
            <person name="Wan X."/>
        </authorList>
    </citation>
    <scope>NUCLEOTIDE SEQUENCE [LARGE SCALE GENOMIC DNA]</scope>
    <source>
        <strain evidence="4">cv. Shuchazao</strain>
        <tissue evidence="3">Leaf</tissue>
    </source>
</reference>
<dbReference type="AlphaFoldDB" id="A0A4S4DPG0"/>
<dbReference type="GO" id="GO:0003676">
    <property type="term" value="F:nucleic acid binding"/>
    <property type="evidence" value="ECO:0007669"/>
    <property type="project" value="InterPro"/>
</dbReference>
<proteinExistence type="predicted"/>
<dbReference type="GO" id="GO:0008270">
    <property type="term" value="F:zinc ion binding"/>
    <property type="evidence" value="ECO:0007669"/>
    <property type="project" value="InterPro"/>
</dbReference>
<dbReference type="SMART" id="SM00451">
    <property type="entry name" value="ZnF_U1"/>
    <property type="match status" value="2"/>
</dbReference>
<dbReference type="Proteomes" id="UP000306102">
    <property type="component" value="Unassembled WGS sequence"/>
</dbReference>
<sequence>MRQVTVVMKTVEKEFYGEWQWRWWRVAVAPMENNNDKSEIERREIEIAESDSALLGNHPNIHRRSEIMGNPLDMTEMMIVKEMEKRKIREEILTAEQLLRRRELEAEIVREIMMEREIFMQQGSLGLPLKRPEGQGVLSLGRRHRFGIGERPVTGLSWQEARSDGTLSMVRREGGGALGGSLFQCQPEAAMATHGIAIKPTYDLSNGQVLPMVKPTNSSVAGMKRKFEVSVAKCGDGTPSVNVGKEIQKEWSCALCHVTVTCERHLQEHLKGRKHKAKERALWESNTKVNNNPSNSNKLVVPSGHKKPNLDGHRDGNHEKMNDMDNVDNGVQQKANLEKINGGAEESEMQTNLESDFKFWCTMCKVGTASEVLMTAHQTGKEHITLLQENGGGVIAIKNMLDKNQS</sequence>
<protein>
    <recommendedName>
        <fullName evidence="2">C2H2-type domain-containing protein</fullName>
    </recommendedName>
</protein>
<feature type="compositionally biased region" description="Basic and acidic residues" evidence="1">
    <location>
        <begin position="308"/>
        <end position="323"/>
    </location>
</feature>
<feature type="region of interest" description="Disordered" evidence="1">
    <location>
        <begin position="287"/>
        <end position="327"/>
    </location>
</feature>
<dbReference type="SUPFAM" id="SSF57667">
    <property type="entry name" value="beta-beta-alpha zinc fingers"/>
    <property type="match status" value="1"/>
</dbReference>
<dbReference type="Gene3D" id="3.30.160.60">
    <property type="entry name" value="Classic Zinc Finger"/>
    <property type="match status" value="2"/>
</dbReference>